<evidence type="ECO:0000256" key="1">
    <source>
        <dbReference type="ARBA" id="ARBA00001974"/>
    </source>
</evidence>
<dbReference type="Gene3D" id="3.40.50.10800">
    <property type="entry name" value="NadA-like"/>
    <property type="match status" value="3"/>
</dbReference>
<organism evidence="13 14">
    <name type="scientific">Elysia marginata</name>
    <dbReference type="NCBI Taxonomy" id="1093978"/>
    <lineage>
        <taxon>Eukaryota</taxon>
        <taxon>Metazoa</taxon>
        <taxon>Spiralia</taxon>
        <taxon>Lophotrochozoa</taxon>
        <taxon>Mollusca</taxon>
        <taxon>Gastropoda</taxon>
        <taxon>Heterobranchia</taxon>
        <taxon>Euthyneura</taxon>
        <taxon>Panpulmonata</taxon>
        <taxon>Sacoglossa</taxon>
        <taxon>Placobranchoidea</taxon>
        <taxon>Plakobranchidae</taxon>
        <taxon>Elysia</taxon>
    </lineage>
</organism>
<evidence type="ECO:0000313" key="14">
    <source>
        <dbReference type="Proteomes" id="UP000762676"/>
    </source>
</evidence>
<dbReference type="Gene3D" id="3.50.50.60">
    <property type="entry name" value="FAD/NAD(P)-binding domain"/>
    <property type="match status" value="1"/>
</dbReference>
<keyword evidence="7" id="KW-0479">Metal-binding</keyword>
<name>A0AAV4F2T6_9GAST</name>
<dbReference type="FunFam" id="3.90.700.10:FF:000002">
    <property type="entry name" value="L-aspartate oxidase"/>
    <property type="match status" value="1"/>
</dbReference>
<evidence type="ECO:0000256" key="8">
    <source>
        <dbReference type="ARBA" id="ARBA00022827"/>
    </source>
</evidence>
<evidence type="ECO:0000256" key="11">
    <source>
        <dbReference type="ARBA" id="ARBA00023014"/>
    </source>
</evidence>
<comment type="catalytic activity">
    <reaction evidence="12">
        <text>L-aspartate + O2 = iminosuccinate + H2O2</text>
        <dbReference type="Rhea" id="RHEA:25876"/>
        <dbReference type="ChEBI" id="CHEBI:15379"/>
        <dbReference type="ChEBI" id="CHEBI:16240"/>
        <dbReference type="ChEBI" id="CHEBI:29991"/>
        <dbReference type="ChEBI" id="CHEBI:77875"/>
        <dbReference type="EC" id="1.4.3.16"/>
    </reaction>
</comment>
<dbReference type="Proteomes" id="UP000762676">
    <property type="component" value="Unassembled WGS sequence"/>
</dbReference>
<evidence type="ECO:0000256" key="9">
    <source>
        <dbReference type="ARBA" id="ARBA00023002"/>
    </source>
</evidence>
<sequence>MTETDTLFHLKSKGYLDLPVGDEINLKVAINNLKKEKNAVILAHYYQDPNIQDIADYVGDSLGLSQEASETKADIILFAGVHFMAETAKIINPSKKVILPDLNAGCSLAESITGEGLKKFRRQYPNHIVISYINTSADVKVYSDIVCTSSNAVKIVNSIPKEQPIIFTPDKNLGQYIIKQTGRDMLLWDGACIVHEAFSIDKLITLCKKYPEAQIVAHPESEAHILKVAHYIGSTSQMIDYVKSSENNTFIVATEVGILHEMERQVNDKKLIPAPAEKDNSCAWSGIAGLTTAIKSGENSPEKKILIITKDDKIESNTKYAQGGLAAVIHKFDSFEKHIEDTLKSGCYLNKKDIVKAVIKDAPKCLKEIMEWGTDFDTDESGKLHLGKEGGHSDNRIVHHKDISGLEIERSLLKKTESLPNITILQHHFAIDLITHHQTKVIGKKNQCYGAYVLDIKKNAVITISANQTCIATGGIGQVYRHTTNPLVATGDGIAMAYRAKAKVVGMEFIQFHPTALYNLNEDRPFLISEAVRGFGSILRNERGEAFMEKYDSRKDLAPRDIVSRAIDKELKNSDKPYVYLDATHTNIEDFKHLFPNIYAKCMKNGIDISKSYIPVVPAMHYICGGIDVNKKGKTSINNLFACGECAHTGLHGANRLASNSLSEALVFAQNIARAICKSSKSKAVRLPTWNETGITLPSETIIIRQNKEEIQTLMSNYVAIVRSDNRLKNALKRLEIIYKEVESFYKTSKVSLPLGELRNLTTIAYVIVKQSINQRKNIGTFYNTNLE</sequence>
<dbReference type="GO" id="GO:0008734">
    <property type="term" value="F:L-aspartate oxidase activity"/>
    <property type="evidence" value="ECO:0007669"/>
    <property type="project" value="UniProtKB-EC"/>
</dbReference>
<evidence type="ECO:0000256" key="2">
    <source>
        <dbReference type="ARBA" id="ARBA00022485"/>
    </source>
</evidence>
<comment type="cofactor">
    <cofactor evidence="1">
        <name>FAD</name>
        <dbReference type="ChEBI" id="CHEBI:57692"/>
    </cofactor>
</comment>
<protein>
    <submittedName>
        <fullName evidence="13">L-aspartate oxidase</fullName>
    </submittedName>
</protein>
<dbReference type="EMBL" id="BMAT01004028">
    <property type="protein sequence ID" value="GFR66756.1"/>
    <property type="molecule type" value="Genomic_DNA"/>
</dbReference>
<dbReference type="InterPro" id="IPR027477">
    <property type="entry name" value="Succ_DH/fumarate_Rdtase_cat_sf"/>
</dbReference>
<dbReference type="PANTHER" id="PTHR42716">
    <property type="entry name" value="L-ASPARTATE OXIDASE"/>
    <property type="match status" value="1"/>
</dbReference>
<dbReference type="Pfam" id="PF02445">
    <property type="entry name" value="NadA"/>
    <property type="match status" value="1"/>
</dbReference>
<comment type="caution">
    <text evidence="13">The sequence shown here is derived from an EMBL/GenBank/DDBJ whole genome shotgun (WGS) entry which is preliminary data.</text>
</comment>
<dbReference type="GO" id="GO:0009435">
    <property type="term" value="P:NAD+ biosynthetic process"/>
    <property type="evidence" value="ECO:0007669"/>
    <property type="project" value="InterPro"/>
</dbReference>
<dbReference type="SUPFAM" id="SSF142754">
    <property type="entry name" value="NadA-like"/>
    <property type="match status" value="1"/>
</dbReference>
<keyword evidence="3" id="KW-0963">Cytoplasm</keyword>
<dbReference type="InterPro" id="IPR036094">
    <property type="entry name" value="NadA_sf"/>
</dbReference>
<dbReference type="InterPro" id="IPR005288">
    <property type="entry name" value="NadB"/>
</dbReference>
<dbReference type="InterPro" id="IPR003473">
    <property type="entry name" value="NadA"/>
</dbReference>
<evidence type="ECO:0000256" key="3">
    <source>
        <dbReference type="ARBA" id="ARBA00022490"/>
    </source>
</evidence>
<evidence type="ECO:0000313" key="13">
    <source>
        <dbReference type="EMBL" id="GFR66756.1"/>
    </source>
</evidence>
<dbReference type="SUPFAM" id="SSF46977">
    <property type="entry name" value="Succinate dehydrogenase/fumarate reductase flavoprotein C-terminal domain"/>
    <property type="match status" value="1"/>
</dbReference>
<dbReference type="SUPFAM" id="SSF51905">
    <property type="entry name" value="FAD/NAD(P)-binding domain"/>
    <property type="match status" value="1"/>
</dbReference>
<dbReference type="PANTHER" id="PTHR42716:SF2">
    <property type="entry name" value="L-ASPARTATE OXIDASE, CHLOROPLASTIC"/>
    <property type="match status" value="1"/>
</dbReference>
<dbReference type="Gene3D" id="3.90.700.10">
    <property type="entry name" value="Succinate dehydrogenase/fumarate reductase flavoprotein, catalytic domain"/>
    <property type="match status" value="1"/>
</dbReference>
<dbReference type="Gene3D" id="1.20.58.100">
    <property type="entry name" value="Fumarate reductase/succinate dehydrogenase flavoprotein-like, C-terminal domain"/>
    <property type="match status" value="1"/>
</dbReference>
<keyword evidence="8" id="KW-0274">FAD</keyword>
<dbReference type="InterPro" id="IPR036188">
    <property type="entry name" value="FAD/NAD-bd_sf"/>
</dbReference>
<dbReference type="NCBIfam" id="NF006878">
    <property type="entry name" value="PRK09375.1-2"/>
    <property type="match status" value="1"/>
</dbReference>
<keyword evidence="14" id="KW-1185">Reference proteome</keyword>
<keyword evidence="2" id="KW-0004">4Fe-4S</keyword>
<keyword evidence="4" id="KW-0285">Flavoprotein</keyword>
<keyword evidence="11" id="KW-0411">Iron-sulfur</keyword>
<dbReference type="GO" id="GO:0008987">
    <property type="term" value="F:quinolinate synthetase A activity"/>
    <property type="evidence" value="ECO:0007669"/>
    <property type="project" value="InterPro"/>
</dbReference>
<evidence type="ECO:0000256" key="4">
    <source>
        <dbReference type="ARBA" id="ARBA00022630"/>
    </source>
</evidence>
<dbReference type="InterPro" id="IPR037099">
    <property type="entry name" value="Fum_R/Succ_DH_flav-like_C_sf"/>
</dbReference>
<evidence type="ECO:0000256" key="6">
    <source>
        <dbReference type="ARBA" id="ARBA00022679"/>
    </source>
</evidence>
<gene>
    <name evidence="13" type="ORF">ElyMa_001978800</name>
</gene>
<keyword evidence="9" id="KW-0560">Oxidoreductase</keyword>
<dbReference type="SUPFAM" id="SSF56425">
    <property type="entry name" value="Succinate dehydrogenase/fumarate reductase flavoprotein, catalytic domain"/>
    <property type="match status" value="1"/>
</dbReference>
<accession>A0AAV4F2T6</accession>
<evidence type="ECO:0000256" key="7">
    <source>
        <dbReference type="ARBA" id="ARBA00022723"/>
    </source>
</evidence>
<keyword evidence="10" id="KW-0408">Iron</keyword>
<dbReference type="NCBIfam" id="TIGR00550">
    <property type="entry name" value="nadA"/>
    <property type="match status" value="1"/>
</dbReference>
<reference evidence="13 14" key="1">
    <citation type="journal article" date="2021" name="Elife">
        <title>Chloroplast acquisition without the gene transfer in kleptoplastic sea slugs, Plakobranchus ocellatus.</title>
        <authorList>
            <person name="Maeda T."/>
            <person name="Takahashi S."/>
            <person name="Yoshida T."/>
            <person name="Shimamura S."/>
            <person name="Takaki Y."/>
            <person name="Nagai Y."/>
            <person name="Toyoda A."/>
            <person name="Suzuki Y."/>
            <person name="Arimoto A."/>
            <person name="Ishii H."/>
            <person name="Satoh N."/>
            <person name="Nishiyama T."/>
            <person name="Hasebe M."/>
            <person name="Maruyama T."/>
            <person name="Minagawa J."/>
            <person name="Obokata J."/>
            <person name="Shigenobu S."/>
        </authorList>
    </citation>
    <scope>NUCLEOTIDE SEQUENCE [LARGE SCALE GENOMIC DNA]</scope>
</reference>
<dbReference type="GO" id="GO:0051539">
    <property type="term" value="F:4 iron, 4 sulfur cluster binding"/>
    <property type="evidence" value="ECO:0007669"/>
    <property type="project" value="UniProtKB-KW"/>
</dbReference>
<proteinExistence type="predicted"/>
<evidence type="ECO:0000256" key="12">
    <source>
        <dbReference type="ARBA" id="ARBA00050942"/>
    </source>
</evidence>
<keyword evidence="6" id="KW-0808">Transferase</keyword>
<evidence type="ECO:0000256" key="10">
    <source>
        <dbReference type="ARBA" id="ARBA00023004"/>
    </source>
</evidence>
<dbReference type="NCBIfam" id="TIGR00551">
    <property type="entry name" value="nadB"/>
    <property type="match status" value="1"/>
</dbReference>
<dbReference type="AlphaFoldDB" id="A0AAV4F2T6"/>
<evidence type="ECO:0000256" key="5">
    <source>
        <dbReference type="ARBA" id="ARBA00022642"/>
    </source>
</evidence>
<keyword evidence="5" id="KW-0662">Pyridine nucleotide biosynthesis</keyword>
<dbReference type="FunFam" id="3.40.50.10800:FF:000003">
    <property type="entry name" value="Quinolinate synthase A"/>
    <property type="match status" value="1"/>
</dbReference>
<dbReference type="GO" id="GO:0046872">
    <property type="term" value="F:metal ion binding"/>
    <property type="evidence" value="ECO:0007669"/>
    <property type="project" value="UniProtKB-KW"/>
</dbReference>